<dbReference type="AlphaFoldDB" id="A0A4V6A9B8"/>
<proteinExistence type="predicted"/>
<dbReference type="STRING" id="43335.A0A4V6A9B8"/>
<evidence type="ECO:0008006" key="2">
    <source>
        <dbReference type="Google" id="ProtNLM"/>
    </source>
</evidence>
<evidence type="ECO:0000313" key="1">
    <source>
        <dbReference type="EMBL" id="TKS06596.1"/>
    </source>
</evidence>
<accession>A0A4V6A9B8</accession>
<sequence length="125" mass="13726">MFSSSIGDVLDSERAGIVLTSGLDFTESTRAGGRSLKSFSQYEDSTELVALLNGTIYFKDKISGKMLWSFSSGGPTYSSYQAPAKHDSDKEKGPGGLTGFFLDYGDDWQLYAHYKYSGGMVWHYG</sequence>
<dbReference type="EMBL" id="RCHU01000350">
    <property type="protein sequence ID" value="TKS06596.1"/>
    <property type="molecule type" value="Genomic_DNA"/>
</dbReference>
<name>A0A4V6A9B8_POPAL</name>
<reference evidence="1" key="1">
    <citation type="submission" date="2018-10" db="EMBL/GenBank/DDBJ databases">
        <title>Population genomic analysis revealed the cold adaptation of white poplar.</title>
        <authorList>
            <person name="Liu Y.-J."/>
        </authorList>
    </citation>
    <scope>NUCLEOTIDE SEQUENCE [LARGE SCALE GENOMIC DNA]</scope>
    <source>
        <strain evidence="1">PAL-ZL1</strain>
    </source>
</reference>
<gene>
    <name evidence="1" type="ORF">D5086_0000121570</name>
</gene>
<organism evidence="1">
    <name type="scientific">Populus alba</name>
    <name type="common">White poplar</name>
    <dbReference type="NCBI Taxonomy" id="43335"/>
    <lineage>
        <taxon>Eukaryota</taxon>
        <taxon>Viridiplantae</taxon>
        <taxon>Streptophyta</taxon>
        <taxon>Embryophyta</taxon>
        <taxon>Tracheophyta</taxon>
        <taxon>Spermatophyta</taxon>
        <taxon>Magnoliopsida</taxon>
        <taxon>eudicotyledons</taxon>
        <taxon>Gunneridae</taxon>
        <taxon>Pentapetalae</taxon>
        <taxon>rosids</taxon>
        <taxon>fabids</taxon>
        <taxon>Malpighiales</taxon>
        <taxon>Salicaceae</taxon>
        <taxon>Saliceae</taxon>
        <taxon>Populus</taxon>
    </lineage>
</organism>
<comment type="caution">
    <text evidence="1">The sequence shown here is derived from an EMBL/GenBank/DDBJ whole genome shotgun (WGS) entry which is preliminary data.</text>
</comment>
<protein>
    <recommendedName>
        <fullName evidence="2">Bulb-type lectin domain-containing protein</fullName>
    </recommendedName>
</protein>